<evidence type="ECO:0000256" key="1">
    <source>
        <dbReference type="ARBA" id="ARBA00004651"/>
    </source>
</evidence>
<dbReference type="FunFam" id="3.40.50.300:FF:000218">
    <property type="entry name" value="Multidrug ABC transporter ATP-binding protein"/>
    <property type="match status" value="1"/>
</dbReference>
<feature type="transmembrane region" description="Helical" evidence="9">
    <location>
        <begin position="219"/>
        <end position="239"/>
    </location>
</feature>
<keyword evidence="3" id="KW-0547">Nucleotide-binding</keyword>
<feature type="transmembrane region" description="Helical" evidence="9">
    <location>
        <begin position="81"/>
        <end position="101"/>
    </location>
</feature>
<comment type="subcellular location">
    <subcellularLocation>
        <location evidence="1">Cell membrane</location>
        <topology evidence="1">Multi-pass membrane protein</topology>
    </subcellularLocation>
</comment>
<dbReference type="InterPro" id="IPR027417">
    <property type="entry name" value="P-loop_NTPase"/>
</dbReference>
<dbReference type="Pfam" id="PF00005">
    <property type="entry name" value="ABC_tran"/>
    <property type="match status" value="1"/>
</dbReference>
<dbReference type="GO" id="GO:0005886">
    <property type="term" value="C:plasma membrane"/>
    <property type="evidence" value="ECO:0007669"/>
    <property type="project" value="UniProtKB-SubCell"/>
</dbReference>
<comment type="function">
    <text evidence="7">Part of an ABC transporter complex. Transmembrane domains (TMD) form a pore in the inner membrane and the ATP-binding domain (NBD) is responsible for energy generation.</text>
</comment>
<sequence length="646" mass="70009">MHRHAAFRKRADRTRGGRGHQRHPVVPDSPDFGGRGSGDRTSDESPETVNSTEHLGQITNYRKRPLAFLLHYVRRHRTAHLVILGSVLLAVICSVCTQYGLKGLIDVISQGPAAQGVWAAFAVLCGLIAADNMLWRVGGWVAARAFVRVTGDVRSDLFLHLAGHSPTYFSERLPGTLASRITATSNAIFQTENTSTWNVIPPIVAVCVAVVLLTTVNPVMAGAVMAVSLAMAALIFRLARNGTPIHREFATRAAGVDGELVDIISNMSVVRAFGATMREHQRVTGAIGEEMTARRRSLIYLEKLRLLHAVLTAFITAGLLAWGVVMWQHGLATPGDMVLICSLGFTILHGTRDLAVALVDLTQHVARLGEALDSLLVEHDLPDHANASALKAGPGHVTFENVHFAYPSRPAVLNDLTLDIQPGQRVGLVGASGAGKSTVLSLLQRFHDVQGGRVMIDGQDISQVTQASLRDMIAVVPQDISLFHRTVMENLRYARPDATEEEVLKATEIARCRDFIEALPDGFNTMVGNRGVKLSGGQRQRLAIARALLKNAPILLLDEATSALDTESEQAIQAALDTLMEGRTVIAIAHRLSTLQNFDRIVVMKAGQVIDDGTPEGLANRPGPYRDLLRKQAPVAEETRPVLRVA</sequence>
<dbReference type="OrthoDB" id="5288404at2"/>
<evidence type="ECO:0000256" key="5">
    <source>
        <dbReference type="ARBA" id="ARBA00022989"/>
    </source>
</evidence>
<feature type="compositionally biased region" description="Basic residues" evidence="8">
    <location>
        <begin position="1"/>
        <end position="23"/>
    </location>
</feature>
<feature type="transmembrane region" description="Helical" evidence="9">
    <location>
        <begin position="304"/>
        <end position="327"/>
    </location>
</feature>
<evidence type="ECO:0000259" key="11">
    <source>
        <dbReference type="PROSITE" id="PS50929"/>
    </source>
</evidence>
<dbReference type="PROSITE" id="PS50929">
    <property type="entry name" value="ABC_TM1F"/>
    <property type="match status" value="1"/>
</dbReference>
<dbReference type="SMART" id="SM00382">
    <property type="entry name" value="AAA"/>
    <property type="match status" value="1"/>
</dbReference>
<gene>
    <name evidence="12" type="ORF">F1189_01435</name>
</gene>
<feature type="region of interest" description="Disordered" evidence="8">
    <location>
        <begin position="1"/>
        <end position="55"/>
    </location>
</feature>
<evidence type="ECO:0000256" key="7">
    <source>
        <dbReference type="ARBA" id="ARBA00024725"/>
    </source>
</evidence>
<dbReference type="Proteomes" id="UP000325255">
    <property type="component" value="Unassembled WGS sequence"/>
</dbReference>
<dbReference type="GO" id="GO:0016887">
    <property type="term" value="F:ATP hydrolysis activity"/>
    <property type="evidence" value="ECO:0007669"/>
    <property type="project" value="InterPro"/>
</dbReference>
<evidence type="ECO:0000256" key="2">
    <source>
        <dbReference type="ARBA" id="ARBA00022692"/>
    </source>
</evidence>
<dbReference type="Gene3D" id="3.40.50.300">
    <property type="entry name" value="P-loop containing nucleotide triphosphate hydrolases"/>
    <property type="match status" value="1"/>
</dbReference>
<dbReference type="EMBL" id="VWPK01000002">
    <property type="protein sequence ID" value="KAA5614286.1"/>
    <property type="molecule type" value="Genomic_DNA"/>
</dbReference>
<keyword evidence="6 9" id="KW-0472">Membrane</keyword>
<keyword evidence="2 9" id="KW-0812">Transmembrane</keyword>
<evidence type="ECO:0000259" key="10">
    <source>
        <dbReference type="PROSITE" id="PS50893"/>
    </source>
</evidence>
<evidence type="ECO:0000256" key="8">
    <source>
        <dbReference type="SAM" id="MobiDB-lite"/>
    </source>
</evidence>
<dbReference type="CDD" id="cd07346">
    <property type="entry name" value="ABC_6TM_exporters"/>
    <property type="match status" value="1"/>
</dbReference>
<dbReference type="PROSITE" id="PS50893">
    <property type="entry name" value="ABC_TRANSPORTER_2"/>
    <property type="match status" value="1"/>
</dbReference>
<dbReference type="Gene3D" id="1.20.1560.10">
    <property type="entry name" value="ABC transporter type 1, transmembrane domain"/>
    <property type="match status" value="1"/>
</dbReference>
<dbReference type="AlphaFoldDB" id="A0A5M6J111"/>
<proteinExistence type="predicted"/>
<feature type="domain" description="ABC transporter" evidence="10">
    <location>
        <begin position="397"/>
        <end position="631"/>
    </location>
</feature>
<evidence type="ECO:0000256" key="3">
    <source>
        <dbReference type="ARBA" id="ARBA00022741"/>
    </source>
</evidence>
<feature type="domain" description="ABC transmembrane type-1" evidence="11">
    <location>
        <begin position="81"/>
        <end position="363"/>
    </location>
</feature>
<dbReference type="GO" id="GO:0015421">
    <property type="term" value="F:ABC-type oligopeptide transporter activity"/>
    <property type="evidence" value="ECO:0007669"/>
    <property type="project" value="TreeGrafter"/>
</dbReference>
<dbReference type="SUPFAM" id="SSF52540">
    <property type="entry name" value="P-loop containing nucleoside triphosphate hydrolases"/>
    <property type="match status" value="1"/>
</dbReference>
<dbReference type="InterPro" id="IPR017871">
    <property type="entry name" value="ABC_transporter-like_CS"/>
</dbReference>
<dbReference type="PANTHER" id="PTHR43394">
    <property type="entry name" value="ATP-DEPENDENT PERMEASE MDL1, MITOCHONDRIAL"/>
    <property type="match status" value="1"/>
</dbReference>
<evidence type="ECO:0000256" key="9">
    <source>
        <dbReference type="SAM" id="Phobius"/>
    </source>
</evidence>
<feature type="transmembrane region" description="Helical" evidence="9">
    <location>
        <begin position="113"/>
        <end position="130"/>
    </location>
</feature>
<dbReference type="SUPFAM" id="SSF90123">
    <property type="entry name" value="ABC transporter transmembrane region"/>
    <property type="match status" value="1"/>
</dbReference>
<dbReference type="GO" id="GO:0005524">
    <property type="term" value="F:ATP binding"/>
    <property type="evidence" value="ECO:0007669"/>
    <property type="project" value="UniProtKB-KW"/>
</dbReference>
<evidence type="ECO:0000256" key="6">
    <source>
        <dbReference type="ARBA" id="ARBA00023136"/>
    </source>
</evidence>
<comment type="caution">
    <text evidence="12">The sequence shown here is derived from an EMBL/GenBank/DDBJ whole genome shotgun (WGS) entry which is preliminary data.</text>
</comment>
<dbReference type="Pfam" id="PF00664">
    <property type="entry name" value="ABC_membrane"/>
    <property type="match status" value="1"/>
</dbReference>
<evidence type="ECO:0000313" key="12">
    <source>
        <dbReference type="EMBL" id="KAA5614286.1"/>
    </source>
</evidence>
<name>A0A5M6J111_9PROT</name>
<dbReference type="InterPro" id="IPR011527">
    <property type="entry name" value="ABC1_TM_dom"/>
</dbReference>
<keyword evidence="13" id="KW-1185">Reference proteome</keyword>
<feature type="transmembrane region" description="Helical" evidence="9">
    <location>
        <begin position="195"/>
        <end position="213"/>
    </location>
</feature>
<dbReference type="PROSITE" id="PS00211">
    <property type="entry name" value="ABC_TRANSPORTER_1"/>
    <property type="match status" value="1"/>
</dbReference>
<dbReference type="InterPro" id="IPR036640">
    <property type="entry name" value="ABC1_TM_sf"/>
</dbReference>
<keyword evidence="4 12" id="KW-0067">ATP-binding</keyword>
<reference evidence="12 13" key="1">
    <citation type="submission" date="2019-09" db="EMBL/GenBank/DDBJ databases">
        <title>Genome sequence of Rhodovastum atsumiense, a diverse member of the Acetobacteraceae family of non-sulfur purple photosynthetic bacteria.</title>
        <authorList>
            <person name="Meyer T."/>
            <person name="Kyndt J."/>
        </authorList>
    </citation>
    <scope>NUCLEOTIDE SEQUENCE [LARGE SCALE GENOMIC DNA]</scope>
    <source>
        <strain evidence="12 13">DSM 21279</strain>
    </source>
</reference>
<keyword evidence="5 9" id="KW-1133">Transmembrane helix</keyword>
<dbReference type="PANTHER" id="PTHR43394:SF1">
    <property type="entry name" value="ATP-BINDING CASSETTE SUB-FAMILY B MEMBER 10, MITOCHONDRIAL"/>
    <property type="match status" value="1"/>
</dbReference>
<dbReference type="InterPro" id="IPR003439">
    <property type="entry name" value="ABC_transporter-like_ATP-bd"/>
</dbReference>
<evidence type="ECO:0000313" key="13">
    <source>
        <dbReference type="Proteomes" id="UP000325255"/>
    </source>
</evidence>
<organism evidence="12 13">
    <name type="scientific">Rhodovastum atsumiense</name>
    <dbReference type="NCBI Taxonomy" id="504468"/>
    <lineage>
        <taxon>Bacteria</taxon>
        <taxon>Pseudomonadati</taxon>
        <taxon>Pseudomonadota</taxon>
        <taxon>Alphaproteobacteria</taxon>
        <taxon>Acetobacterales</taxon>
        <taxon>Acetobacteraceae</taxon>
        <taxon>Rhodovastum</taxon>
    </lineage>
</organism>
<dbReference type="InterPro" id="IPR039421">
    <property type="entry name" value="Type_1_exporter"/>
</dbReference>
<accession>A0A5M6J111</accession>
<dbReference type="InterPro" id="IPR003593">
    <property type="entry name" value="AAA+_ATPase"/>
</dbReference>
<evidence type="ECO:0000256" key="4">
    <source>
        <dbReference type="ARBA" id="ARBA00022840"/>
    </source>
</evidence>
<protein>
    <submittedName>
        <fullName evidence="12">ABC transporter ATP-binding protein</fullName>
    </submittedName>
</protein>